<dbReference type="EMBL" id="JARGDH010000003">
    <property type="protein sequence ID" value="KAL0272524.1"/>
    <property type="molecule type" value="Genomic_DNA"/>
</dbReference>
<organism evidence="1">
    <name type="scientific">Menopon gallinae</name>
    <name type="common">poultry shaft louse</name>
    <dbReference type="NCBI Taxonomy" id="328185"/>
    <lineage>
        <taxon>Eukaryota</taxon>
        <taxon>Metazoa</taxon>
        <taxon>Ecdysozoa</taxon>
        <taxon>Arthropoda</taxon>
        <taxon>Hexapoda</taxon>
        <taxon>Insecta</taxon>
        <taxon>Pterygota</taxon>
        <taxon>Neoptera</taxon>
        <taxon>Paraneoptera</taxon>
        <taxon>Psocodea</taxon>
        <taxon>Troctomorpha</taxon>
        <taxon>Phthiraptera</taxon>
        <taxon>Amblycera</taxon>
        <taxon>Menoponidae</taxon>
        <taxon>Menopon</taxon>
    </lineage>
</organism>
<name>A0AAW2HRG1_9NEOP</name>
<protein>
    <submittedName>
        <fullName evidence="1">Uncharacterized protein</fullName>
    </submittedName>
</protein>
<reference evidence="1" key="1">
    <citation type="journal article" date="2024" name="Gigascience">
        <title>Chromosome-level genome of the poultry shaft louse Menopon gallinae provides insight into the host-switching and adaptive evolution of parasitic lice.</title>
        <authorList>
            <person name="Xu Y."/>
            <person name="Ma L."/>
            <person name="Liu S."/>
            <person name="Liang Y."/>
            <person name="Liu Q."/>
            <person name="He Z."/>
            <person name="Tian L."/>
            <person name="Duan Y."/>
            <person name="Cai W."/>
            <person name="Li H."/>
            <person name="Song F."/>
        </authorList>
    </citation>
    <scope>NUCLEOTIDE SEQUENCE</scope>
    <source>
        <strain evidence="1">Cailab_2023a</strain>
    </source>
</reference>
<proteinExistence type="predicted"/>
<gene>
    <name evidence="1" type="ORF">PYX00_005459</name>
</gene>
<evidence type="ECO:0000313" key="1">
    <source>
        <dbReference type="EMBL" id="KAL0272524.1"/>
    </source>
</evidence>
<accession>A0AAW2HRG1</accession>
<sequence length="1091" mass="118178">MTTGHRQGLKVCSPELGVFGDCSLGLAVPSAAPLRQYSAPCAWLGHIRYTNSFVLFLFSGSNARTPNSTDVCSGLQLQPDRRRWISVEPNIVQAYWGLKVCSPELGVFGDCSLGLAVPSAAPLRQYSAPCAWLGHIRYTNSFVLFLFSGSNARTPNSTDVCSGLQLQPDRRRWISVEPNIVQAYWGLKVCSPELGVFGDCSLGLAVPSAAPLRQYSAPLRLARAHSGLKVCSPELGVFGDCSLGLAVPSAAPLRQYSAPCAWLGHIRYTNSFVLFLFSGSNARTPNSTDVCSGLQLQPDRRRWISVEPNIVQAYWGLKVCSPELGVFGDCSLGLAVPSAAPLRQYSAPCAWLGHIRTPNSTDVCSGLQLQPDRRRWISVEPNIVQAYWGLKVCSPELGVFGDCSLGLAVPSAAPLRQYSAPCARLGHIRAQNARTPNSTDVCSGLQLQPDRRRWISVEPNIVQAYWGLKVCSPELGVFGDCSLGLAVPSAAPLRQYSAPCAWLGHIRYTNSFVLFLFSGSNARTPNSTDVCSGLQLQPDRRRWISVEPNIVQAYWGLKVCSPELGVFGDCSLGLAVPSAAPLRQYSAPCAWLGHIRYTNSFVLFLFSGSNARTPNSTDVCSGLQLQPDRRRWISVEPNIVQAYWGLKVCSPELGVFGDCSLGLAVPSAAPLRQYSAPCAWLGHIRTPNSTDVCSGLQLQPDRRRWISVEPNIVQAYWGLKVCSPELGVFGDCSLGLAVPSAAPLRQYSAPCAWLGHIRFVLFLFSGSNARTPNSTDVCSGLQLQPDRRRWISVEPNIVQAYWGLKVCSPELGVFGDCSLGLAVPSAAPLRQYSAPCAWLGHIRSTLGRRIARMVQRASAAAGPSSVISVEPNIVQAYWGPTRTPNSTDVQRASAAADRRRWISVEPNIVQAYWGLKVCSPELGVFGDCSWGSLCLLLHLYVNIVPPAPARAHSVRSNARAPNSTDVCSGLQLQPDRRRWISVEPNIVQAYWGLKVCSPELGVFGDCSLGLAVPSAAPLRSNARTPNSTDVCSGLQLQPDRRRWISVEPNIVQAYWGLKVCSPELGVFGDCSLGLAVPSAAPLRQYSAPCAG</sequence>
<comment type="caution">
    <text evidence="1">The sequence shown here is derived from an EMBL/GenBank/DDBJ whole genome shotgun (WGS) entry which is preliminary data.</text>
</comment>
<dbReference type="AlphaFoldDB" id="A0AAW2HRG1"/>